<keyword evidence="2" id="KW-1133">Transmembrane helix</keyword>
<proteinExistence type="predicted"/>
<dbReference type="AlphaFoldDB" id="A0A518CA41"/>
<feature type="region of interest" description="Disordered" evidence="1">
    <location>
        <begin position="429"/>
        <end position="465"/>
    </location>
</feature>
<feature type="compositionally biased region" description="Low complexity" evidence="1">
    <location>
        <begin position="433"/>
        <end position="465"/>
    </location>
</feature>
<dbReference type="EMBL" id="CP036289">
    <property type="protein sequence ID" value="QDU76096.1"/>
    <property type="molecule type" value="Genomic_DNA"/>
</dbReference>
<name>A0A518CA41_9BACT</name>
<reference evidence="4" key="1">
    <citation type="submission" date="2019-02" db="EMBL/GenBank/DDBJ databases">
        <title>Deep-cultivation of Planctomycetes and their phenomic and genomic characterization uncovers novel biology.</title>
        <authorList>
            <person name="Wiegand S."/>
            <person name="Jogler M."/>
            <person name="Boedeker C."/>
            <person name="Pinto D."/>
            <person name="Vollmers J."/>
            <person name="Rivas-Marin E."/>
            <person name="Kohn T."/>
            <person name="Peeters S.H."/>
            <person name="Heuer A."/>
            <person name="Rast P."/>
            <person name="Oberbeckmann S."/>
            <person name="Bunk B."/>
            <person name="Jeske O."/>
            <person name="Meyerdierks A."/>
            <person name="Storesund J.E."/>
            <person name="Kallscheuer N."/>
            <person name="Luecker S."/>
            <person name="Lage O.M."/>
            <person name="Pohl T."/>
            <person name="Merkel B.J."/>
            <person name="Hornburger P."/>
            <person name="Mueller R.-W."/>
            <person name="Bruemmer F."/>
            <person name="Labrenz M."/>
            <person name="Spormann A.M."/>
            <person name="Op den Camp H."/>
            <person name="Overmann J."/>
            <person name="Amann R."/>
            <person name="Jetten M.S.M."/>
            <person name="Mascher T."/>
            <person name="Medema M.H."/>
            <person name="Devos D.P."/>
            <person name="Kaster A.-K."/>
            <person name="Ovreas L."/>
            <person name="Rohde M."/>
            <person name="Galperin M.Y."/>
            <person name="Jogler C."/>
        </authorList>
    </citation>
    <scope>NUCLEOTIDE SEQUENCE [LARGE SCALE GENOMIC DNA]</scope>
    <source>
        <strain evidence="4">Pan97</strain>
    </source>
</reference>
<keyword evidence="4" id="KW-1185">Reference proteome</keyword>
<dbReference type="OrthoDB" id="291480at2"/>
<evidence type="ECO:0000313" key="4">
    <source>
        <dbReference type="Proteomes" id="UP000318626"/>
    </source>
</evidence>
<feature type="region of interest" description="Disordered" evidence="1">
    <location>
        <begin position="180"/>
        <end position="257"/>
    </location>
</feature>
<accession>A0A518CA41</accession>
<gene>
    <name evidence="3" type="ORF">Pan97_31410</name>
</gene>
<protein>
    <submittedName>
        <fullName evidence="3">Uncharacterized protein</fullName>
    </submittedName>
</protein>
<keyword evidence="2" id="KW-0472">Membrane</keyword>
<feature type="compositionally biased region" description="Basic and acidic residues" evidence="1">
    <location>
        <begin position="186"/>
        <end position="206"/>
    </location>
</feature>
<keyword evidence="2" id="KW-0812">Transmembrane</keyword>
<evidence type="ECO:0000256" key="2">
    <source>
        <dbReference type="SAM" id="Phobius"/>
    </source>
</evidence>
<evidence type="ECO:0000313" key="3">
    <source>
        <dbReference type="EMBL" id="QDU76096.1"/>
    </source>
</evidence>
<dbReference type="KEGG" id="bvo:Pan97_31410"/>
<dbReference type="Proteomes" id="UP000318626">
    <property type="component" value="Chromosome"/>
</dbReference>
<sequence length="809" mass="86770">MTQATNPYQMWLGLNVTGRPDCYTLLGLPMYEADTGKILVAAQNAMSRASIPMAPADEPLRQTLISEIQLAQNCLLDPAQKQAYDQQLQAYFSGQAAPVASAQPVSAAPVQAAAPVSSPAPSDSSGDIQLKAKKTTAATSAKSRAKNSAFGLYMGGAALLLLAAIAGGAYYVFTEPADKPIAQADPKPEDTTPKPPIKEETEETKGKTPPGPKSGTRPTSNDLANSIPGLGNPEETMAGMPAMNSKPPEPKATAEDQAELKAALETAWAGIREKDFAKSSIALDKVRKTPKTPEGKTDFERVDQFVQDLMAYNRALNEGTASLRENEELTVGSTTFTVTTLDDMRVVIRFAGQNKGYERGELPEGFQRAIALSRLKGEDTVKQRIEASHLLLSLKADIEYVRDLWTKSGADGSALAALEADKKKYLGSSMVASSTPSKPTEMTSTPTEPTSMTPMENTAAASANSNAQVDQLAGLMKQARQQIIDRNATAAQQLLAQAAPLATAAKHQEKLNQLKQIADWNQQFWQAVSSRLTKLPPDSDLDVNGTMIRVVESDANRLVIRMNGENRRYTLTDIPAGLAKFLAESELPTQADTKKIIGAFLLVTPDGGPERAREEWSTAFLPDEEISSLTAVLADPYKLADDLIEQATIPTEADISAPAAAFQEKWSSRIQSAQRLDDHAKIGQEMASAALAMPNGSPQQFAGFRYALAESARGGDFATCDQIIQDWHTRFAIDQGEWHLKAMQLAAGSSMSSKVHAAIVQHAIKHVPVLKADGQTKAAGAMLKIAEDSATKARDKDLVEAVKQLSSAP</sequence>
<feature type="transmembrane region" description="Helical" evidence="2">
    <location>
        <begin position="150"/>
        <end position="173"/>
    </location>
</feature>
<organism evidence="3 4">
    <name type="scientific">Bremerella volcania</name>
    <dbReference type="NCBI Taxonomy" id="2527984"/>
    <lineage>
        <taxon>Bacteria</taxon>
        <taxon>Pseudomonadati</taxon>
        <taxon>Planctomycetota</taxon>
        <taxon>Planctomycetia</taxon>
        <taxon>Pirellulales</taxon>
        <taxon>Pirellulaceae</taxon>
        <taxon>Bremerella</taxon>
    </lineage>
</organism>
<evidence type="ECO:0000256" key="1">
    <source>
        <dbReference type="SAM" id="MobiDB-lite"/>
    </source>
</evidence>
<dbReference type="RefSeq" id="WP_144973955.1">
    <property type="nucleotide sequence ID" value="NZ_CP036289.1"/>
</dbReference>